<protein>
    <submittedName>
        <fullName evidence="2">Uncharacterized protein</fullName>
    </submittedName>
</protein>
<feature type="coiled-coil region" evidence="1">
    <location>
        <begin position="86"/>
        <end position="141"/>
    </location>
</feature>
<feature type="coiled-coil region" evidence="1">
    <location>
        <begin position="28"/>
        <end position="55"/>
    </location>
</feature>
<evidence type="ECO:0000313" key="2">
    <source>
        <dbReference type="EMBL" id="KAK8866210.1"/>
    </source>
</evidence>
<comment type="caution">
    <text evidence="2">The sequence shown here is derived from an EMBL/GenBank/DDBJ whole genome shotgun (WGS) entry which is preliminary data.</text>
</comment>
<dbReference type="EMBL" id="JAPFFF010000015">
    <property type="protein sequence ID" value="KAK8866210.1"/>
    <property type="molecule type" value="Genomic_DNA"/>
</dbReference>
<gene>
    <name evidence="2" type="ORF">M9Y10_009169</name>
</gene>
<keyword evidence="3" id="KW-1185">Reference proteome</keyword>
<proteinExistence type="predicted"/>
<evidence type="ECO:0000313" key="3">
    <source>
        <dbReference type="Proteomes" id="UP001470230"/>
    </source>
</evidence>
<name>A0ABR2IMJ6_9EUKA</name>
<feature type="coiled-coil region" evidence="1">
    <location>
        <begin position="332"/>
        <end position="359"/>
    </location>
</feature>
<reference evidence="2 3" key="1">
    <citation type="submission" date="2024-04" db="EMBL/GenBank/DDBJ databases">
        <title>Tritrichomonas musculus Genome.</title>
        <authorList>
            <person name="Alves-Ferreira E."/>
            <person name="Grigg M."/>
            <person name="Lorenzi H."/>
            <person name="Galac M."/>
        </authorList>
    </citation>
    <scope>NUCLEOTIDE SEQUENCE [LARGE SCALE GENOMIC DNA]</scope>
    <source>
        <strain evidence="2 3">EAF2021</strain>
    </source>
</reference>
<keyword evidence="1" id="KW-0175">Coiled coil</keyword>
<organism evidence="2 3">
    <name type="scientific">Tritrichomonas musculus</name>
    <dbReference type="NCBI Taxonomy" id="1915356"/>
    <lineage>
        <taxon>Eukaryota</taxon>
        <taxon>Metamonada</taxon>
        <taxon>Parabasalia</taxon>
        <taxon>Tritrichomonadida</taxon>
        <taxon>Tritrichomonadidae</taxon>
        <taxon>Tritrichomonas</taxon>
    </lineage>
</organism>
<feature type="coiled-coil region" evidence="1">
    <location>
        <begin position="185"/>
        <end position="233"/>
    </location>
</feature>
<accession>A0ABR2IMJ6</accession>
<dbReference type="Proteomes" id="UP001470230">
    <property type="component" value="Unassembled WGS sequence"/>
</dbReference>
<sequence length="390" mass="45906">MNSYLAANENEWNDQYDELQNSQVSREIEKSLEYLKMLQSQKEELQNKLYSVSEDQNANFATKYKVKSPILVCSSTPSSSVFFKTIEDLENLIEELKSQYESEQKIASELKHQKSILQQKIKKLLNTFNVYKAQLKSEENRLRVQDDALQYVEEKLDHEEMKNEDELQKMNYLQNDLIVLTKKIQNQTRETLDGYEGRIQELQNELEDRTLVKESLKEDLKKLKYFMKKQQEQFDEKLGKAKNVRYMQNTQLFLGSRIRHLEEQIKTARNDYYASTSRESSISDAFQSLFPNDKGDGECDEIKAMIQGKIDLVSSEISYCLLEELEIETDYEDDLNRQLELIENTMQTIEENHENTKKSLMVELAACKCDGYVKLLKKELKEMKEKATKK</sequence>
<evidence type="ECO:0000256" key="1">
    <source>
        <dbReference type="SAM" id="Coils"/>
    </source>
</evidence>